<evidence type="ECO:0000259" key="4">
    <source>
        <dbReference type="Pfam" id="PF01420"/>
    </source>
</evidence>
<sequence>MSGKLARNAWPMVPVGELLKSVRRPVDVRNDATYREIGIRSHCKGIFHKPPTTGAQIGSKRVFWVEPGCLILNIVFAWEQAVAMTGDREVGMIASHRFPMYASRNGKLLPQYAWRYFSSPRGKYDLEIASPGGAGRNKTLGQEEFMRLKIPVPPIDYQRKAVEALVAADRAIERTGQLIAAKRTLKKGLAQQLLTGQRRLPGFSKAWSTRSLKNLVTLLFSGVDKKSHVGETPVRLCNYTDVYYNDRISNDMEFMRATANDAEIERYSLRRWDVIITKDSETPNDIAKPAVVMQDMPGVVCGYHLAILRPKKVDGPFLAQLLRLPRTRYEFCRVANGVTRFGLGQTALRGLDLTIPERDEQERIAAVLGATDREIGLLEKKLAALRELKRGLMQKLLTGQVRANA</sequence>
<dbReference type="Gene3D" id="1.10.287.1120">
    <property type="entry name" value="Bipartite methylase S protein"/>
    <property type="match status" value="1"/>
</dbReference>
<dbReference type="PANTHER" id="PTHR30408">
    <property type="entry name" value="TYPE-1 RESTRICTION ENZYME ECOKI SPECIFICITY PROTEIN"/>
    <property type="match status" value="1"/>
</dbReference>
<name>A0A564ZFT8_9BACT</name>
<evidence type="ECO:0000313" key="5">
    <source>
        <dbReference type="EMBL" id="VUZ83737.1"/>
    </source>
</evidence>
<dbReference type="InterPro" id="IPR044946">
    <property type="entry name" value="Restrct_endonuc_typeI_TRD_sf"/>
</dbReference>
<reference evidence="5 6" key="1">
    <citation type="submission" date="2019-07" db="EMBL/GenBank/DDBJ databases">
        <authorList>
            <person name="Cremers G."/>
        </authorList>
    </citation>
    <scope>NUCLEOTIDE SEQUENCE [LARGE SCALE GENOMIC DNA]</scope>
</reference>
<dbReference type="Gene3D" id="3.90.220.20">
    <property type="entry name" value="DNA methylase specificity domains"/>
    <property type="match status" value="2"/>
</dbReference>
<keyword evidence="2" id="KW-0680">Restriction system</keyword>
<proteinExistence type="inferred from homology"/>
<accession>A0A564ZFT8</accession>
<dbReference type="InterPro" id="IPR052021">
    <property type="entry name" value="Type-I_RS_S_subunit"/>
</dbReference>
<evidence type="ECO:0000256" key="1">
    <source>
        <dbReference type="ARBA" id="ARBA00010923"/>
    </source>
</evidence>
<comment type="similarity">
    <text evidence="1">Belongs to the type-I restriction system S methylase family.</text>
</comment>
<dbReference type="Proteomes" id="UP000334340">
    <property type="component" value="Unassembled WGS sequence"/>
</dbReference>
<dbReference type="AlphaFoldDB" id="A0A564ZFT8"/>
<organism evidence="5 6">
    <name type="scientific">Candidatus Methylomirabilis lanthanidiphila</name>
    <dbReference type="NCBI Taxonomy" id="2211376"/>
    <lineage>
        <taxon>Bacteria</taxon>
        <taxon>Candidatus Methylomirabilota</taxon>
        <taxon>Candidatus Methylomirabilia</taxon>
        <taxon>Candidatus Methylomirabilales</taxon>
        <taxon>Candidatus Methylomirabilaceae</taxon>
        <taxon>Candidatus Methylomirabilis</taxon>
    </lineage>
</organism>
<dbReference type="Pfam" id="PF01420">
    <property type="entry name" value="Methylase_S"/>
    <property type="match status" value="1"/>
</dbReference>
<keyword evidence="3" id="KW-0238">DNA-binding</keyword>
<dbReference type="EMBL" id="CABIKM010000001">
    <property type="protein sequence ID" value="VUZ83737.1"/>
    <property type="molecule type" value="Genomic_DNA"/>
</dbReference>
<dbReference type="InterPro" id="IPR000055">
    <property type="entry name" value="Restrct_endonuc_typeI_TRD"/>
</dbReference>
<feature type="domain" description="Type I restriction modification DNA specificity" evidence="4">
    <location>
        <begin position="292"/>
        <end position="385"/>
    </location>
</feature>
<dbReference type="GO" id="GO:0009307">
    <property type="term" value="P:DNA restriction-modification system"/>
    <property type="evidence" value="ECO:0007669"/>
    <property type="project" value="UniProtKB-KW"/>
</dbReference>
<evidence type="ECO:0000313" key="6">
    <source>
        <dbReference type="Proteomes" id="UP000334340"/>
    </source>
</evidence>
<evidence type="ECO:0000256" key="3">
    <source>
        <dbReference type="ARBA" id="ARBA00023125"/>
    </source>
</evidence>
<gene>
    <name evidence="5" type="ORF">MELA_00090</name>
</gene>
<protein>
    <submittedName>
        <fullName evidence="5">Type I restriction modification DNA specificity domain protein</fullName>
    </submittedName>
</protein>
<keyword evidence="6" id="KW-1185">Reference proteome</keyword>
<dbReference type="PANTHER" id="PTHR30408:SF12">
    <property type="entry name" value="TYPE I RESTRICTION ENZYME MJAVIII SPECIFICITY SUBUNIT"/>
    <property type="match status" value="1"/>
</dbReference>
<dbReference type="SUPFAM" id="SSF116734">
    <property type="entry name" value="DNA methylase specificity domain"/>
    <property type="match status" value="2"/>
</dbReference>
<evidence type="ECO:0000256" key="2">
    <source>
        <dbReference type="ARBA" id="ARBA00022747"/>
    </source>
</evidence>
<dbReference type="GO" id="GO:0003677">
    <property type="term" value="F:DNA binding"/>
    <property type="evidence" value="ECO:0007669"/>
    <property type="project" value="UniProtKB-KW"/>
</dbReference>